<proteinExistence type="predicted"/>
<sequence length="41" mass="4870">MFGHYVPREIIIEEMSKAGYRLEEDLDFLSEQSFTIFSLKV</sequence>
<protein>
    <submittedName>
        <fullName evidence="1">Uncharacterized protein</fullName>
    </submittedName>
</protein>
<reference evidence="1" key="1">
    <citation type="journal article" date="2014" name="Front. Microbiol.">
        <title>High frequency of phylogenetically diverse reductive dehalogenase-homologous genes in deep subseafloor sedimentary metagenomes.</title>
        <authorList>
            <person name="Kawai M."/>
            <person name="Futagami T."/>
            <person name="Toyoda A."/>
            <person name="Takaki Y."/>
            <person name="Nishi S."/>
            <person name="Hori S."/>
            <person name="Arai W."/>
            <person name="Tsubouchi T."/>
            <person name="Morono Y."/>
            <person name="Uchiyama I."/>
            <person name="Ito T."/>
            <person name="Fujiyama A."/>
            <person name="Inagaki F."/>
            <person name="Takami H."/>
        </authorList>
    </citation>
    <scope>NUCLEOTIDE SEQUENCE</scope>
    <source>
        <strain evidence="1">Expedition CK06-06</strain>
    </source>
</reference>
<dbReference type="EMBL" id="BARV01038330">
    <property type="protein sequence ID" value="GAI47224.1"/>
    <property type="molecule type" value="Genomic_DNA"/>
</dbReference>
<comment type="caution">
    <text evidence="1">The sequence shown here is derived from an EMBL/GenBank/DDBJ whole genome shotgun (WGS) entry which is preliminary data.</text>
</comment>
<evidence type="ECO:0000313" key="1">
    <source>
        <dbReference type="EMBL" id="GAI47224.1"/>
    </source>
</evidence>
<name>X1QVB1_9ZZZZ</name>
<dbReference type="AlphaFoldDB" id="X1QVB1"/>
<gene>
    <name evidence="1" type="ORF">S06H3_59083</name>
</gene>
<organism evidence="1">
    <name type="scientific">marine sediment metagenome</name>
    <dbReference type="NCBI Taxonomy" id="412755"/>
    <lineage>
        <taxon>unclassified sequences</taxon>
        <taxon>metagenomes</taxon>
        <taxon>ecological metagenomes</taxon>
    </lineage>
</organism>
<accession>X1QVB1</accession>